<reference evidence="12" key="4">
    <citation type="submission" date="2025-08" db="UniProtKB">
        <authorList>
            <consortium name="Ensembl"/>
        </authorList>
    </citation>
    <scope>IDENTIFICATION</scope>
</reference>
<dbReference type="STRING" id="7868.ENSCMIP00000043398"/>
<reference evidence="13" key="3">
    <citation type="journal article" date="2014" name="Nature">
        <title>Elephant shark genome provides unique insights into gnathostome evolution.</title>
        <authorList>
            <consortium name="International Elephant Shark Genome Sequencing Consortium"/>
            <person name="Venkatesh B."/>
            <person name="Lee A.P."/>
            <person name="Ravi V."/>
            <person name="Maurya A.K."/>
            <person name="Lian M.M."/>
            <person name="Swann J.B."/>
            <person name="Ohta Y."/>
            <person name="Flajnik M.F."/>
            <person name="Sutoh Y."/>
            <person name="Kasahara M."/>
            <person name="Hoon S."/>
            <person name="Gangu V."/>
            <person name="Roy S.W."/>
            <person name="Irimia M."/>
            <person name="Korzh V."/>
            <person name="Kondrychyn I."/>
            <person name="Lim Z.W."/>
            <person name="Tay B.H."/>
            <person name="Tohari S."/>
            <person name="Kong K.W."/>
            <person name="Ho S."/>
            <person name="Lorente-Galdos B."/>
            <person name="Quilez J."/>
            <person name="Marques-Bonet T."/>
            <person name="Raney B.J."/>
            <person name="Ingham P.W."/>
            <person name="Tay A."/>
            <person name="Hillier L.W."/>
            <person name="Minx P."/>
            <person name="Boehm T."/>
            <person name="Wilson R.K."/>
            <person name="Brenner S."/>
            <person name="Warren W.C."/>
        </authorList>
    </citation>
    <scope>NUCLEOTIDE SEQUENCE [LARGE SCALE GENOMIC DNA]</scope>
</reference>
<feature type="compositionally biased region" description="Basic and acidic residues" evidence="11">
    <location>
        <begin position="1"/>
        <end position="18"/>
    </location>
</feature>
<keyword evidence="7" id="KW-0249">Electron transport</keyword>
<comment type="similarity">
    <text evidence="2">Belongs to the complex I NDUFC2 subunit family.</text>
</comment>
<evidence type="ECO:0000256" key="1">
    <source>
        <dbReference type="ARBA" id="ARBA00004298"/>
    </source>
</evidence>
<evidence type="ECO:0000256" key="10">
    <source>
        <dbReference type="ARBA" id="ARBA00023136"/>
    </source>
</evidence>
<keyword evidence="6" id="KW-0999">Mitochondrion inner membrane</keyword>
<comment type="subcellular location">
    <subcellularLocation>
        <location evidence="1">Mitochondrion inner membrane</location>
        <topology evidence="1">Single-pass membrane protein</topology>
        <orientation evidence="1">Matrix side</orientation>
    </subcellularLocation>
</comment>
<evidence type="ECO:0000256" key="8">
    <source>
        <dbReference type="ARBA" id="ARBA00022989"/>
    </source>
</evidence>
<dbReference type="GeneTree" id="ENSGT00390000010352"/>
<dbReference type="OMA" id="AKVEHEM"/>
<accession>A0A4W3JYU5</accession>
<keyword evidence="8" id="KW-1133">Transmembrane helix</keyword>
<evidence type="ECO:0000256" key="3">
    <source>
        <dbReference type="ARBA" id="ARBA00022448"/>
    </source>
</evidence>
<reference evidence="12" key="5">
    <citation type="submission" date="2025-09" db="UniProtKB">
        <authorList>
            <consortium name="Ensembl"/>
        </authorList>
    </citation>
    <scope>IDENTIFICATION</scope>
</reference>
<evidence type="ECO:0000256" key="2">
    <source>
        <dbReference type="ARBA" id="ARBA00008674"/>
    </source>
</evidence>
<evidence type="ECO:0000256" key="5">
    <source>
        <dbReference type="ARBA" id="ARBA00022692"/>
    </source>
</evidence>
<dbReference type="InParanoid" id="A0A4W3JYU5"/>
<organism evidence="12 13">
    <name type="scientific">Callorhinchus milii</name>
    <name type="common">Ghost shark</name>
    <dbReference type="NCBI Taxonomy" id="7868"/>
    <lineage>
        <taxon>Eukaryota</taxon>
        <taxon>Metazoa</taxon>
        <taxon>Chordata</taxon>
        <taxon>Craniata</taxon>
        <taxon>Vertebrata</taxon>
        <taxon>Chondrichthyes</taxon>
        <taxon>Holocephali</taxon>
        <taxon>Chimaeriformes</taxon>
        <taxon>Callorhinchidae</taxon>
        <taxon>Callorhinchus</taxon>
    </lineage>
</organism>
<sequence length="175" mass="19868">MIKGGERERERGEREGAERLSGAESLHPAEWSRGTCPCALCPRCVVPPLSHTHPPTSGVEAAAEMQLVLPPEARGLPPPAIVNRNTVWLGLLGWTSSLLHNALNHRPPLKAGIHRQILFTSVAWYIGYYLTKLENYKKAKVEHEMFEYIRLHPEDFPEKEKKKYAEILEDFVPIR</sequence>
<proteinExistence type="inferred from homology"/>
<feature type="region of interest" description="Disordered" evidence="11">
    <location>
        <begin position="1"/>
        <end position="26"/>
    </location>
</feature>
<dbReference type="Proteomes" id="UP000314986">
    <property type="component" value="Unassembled WGS sequence"/>
</dbReference>
<dbReference type="Pfam" id="PF06374">
    <property type="entry name" value="NDUF_C2"/>
    <property type="match status" value="1"/>
</dbReference>
<dbReference type="AlphaFoldDB" id="A0A4W3JYU5"/>
<keyword evidence="3" id="KW-0813">Transport</keyword>
<keyword evidence="10" id="KW-0472">Membrane</keyword>
<evidence type="ECO:0000256" key="9">
    <source>
        <dbReference type="ARBA" id="ARBA00023128"/>
    </source>
</evidence>
<dbReference type="Ensembl" id="ENSCMIT00000044020.1">
    <property type="protein sequence ID" value="ENSCMIP00000043398.1"/>
    <property type="gene ID" value="ENSCMIG00000017991.1"/>
</dbReference>
<protein>
    <submittedName>
        <fullName evidence="12">NADH:ubiquinone oxidoreductase subunit C2</fullName>
    </submittedName>
</protein>
<evidence type="ECO:0000256" key="7">
    <source>
        <dbReference type="ARBA" id="ARBA00022982"/>
    </source>
</evidence>
<evidence type="ECO:0000256" key="11">
    <source>
        <dbReference type="SAM" id="MobiDB-lite"/>
    </source>
</evidence>
<evidence type="ECO:0000256" key="4">
    <source>
        <dbReference type="ARBA" id="ARBA00022660"/>
    </source>
</evidence>
<name>A0A4W3JYU5_CALMI</name>
<reference evidence="13" key="2">
    <citation type="journal article" date="2007" name="PLoS Biol.">
        <title>Survey sequencing and comparative analysis of the elephant shark (Callorhinchus milii) genome.</title>
        <authorList>
            <person name="Venkatesh B."/>
            <person name="Kirkness E.F."/>
            <person name="Loh Y.H."/>
            <person name="Halpern A.L."/>
            <person name="Lee A.P."/>
            <person name="Johnson J."/>
            <person name="Dandona N."/>
            <person name="Viswanathan L.D."/>
            <person name="Tay A."/>
            <person name="Venter J.C."/>
            <person name="Strausberg R.L."/>
            <person name="Brenner S."/>
        </authorList>
    </citation>
    <scope>NUCLEOTIDE SEQUENCE [LARGE SCALE GENOMIC DNA]</scope>
</reference>
<dbReference type="PANTHER" id="PTHR13099:SF0">
    <property type="entry name" value="NADH DEHYDROGENASE [UBIQUINONE] 1 SUBUNIT C2-RELATED"/>
    <property type="match status" value="1"/>
</dbReference>
<reference evidence="13" key="1">
    <citation type="journal article" date="2006" name="Science">
        <title>Ancient noncoding elements conserved in the human genome.</title>
        <authorList>
            <person name="Venkatesh B."/>
            <person name="Kirkness E.F."/>
            <person name="Loh Y.H."/>
            <person name="Halpern A.L."/>
            <person name="Lee A.P."/>
            <person name="Johnson J."/>
            <person name="Dandona N."/>
            <person name="Viswanathan L.D."/>
            <person name="Tay A."/>
            <person name="Venter J.C."/>
            <person name="Strausberg R.L."/>
            <person name="Brenner S."/>
        </authorList>
    </citation>
    <scope>NUCLEOTIDE SEQUENCE [LARGE SCALE GENOMIC DNA]</scope>
</reference>
<dbReference type="InterPro" id="IPR009423">
    <property type="entry name" value="NDUC2"/>
</dbReference>
<evidence type="ECO:0000313" key="12">
    <source>
        <dbReference type="Ensembl" id="ENSCMIP00000043398.1"/>
    </source>
</evidence>
<dbReference type="GO" id="GO:0006120">
    <property type="term" value="P:mitochondrial electron transport, NADH to ubiquinone"/>
    <property type="evidence" value="ECO:0007669"/>
    <property type="project" value="InterPro"/>
</dbReference>
<evidence type="ECO:0000313" key="13">
    <source>
        <dbReference type="Proteomes" id="UP000314986"/>
    </source>
</evidence>
<keyword evidence="9" id="KW-0496">Mitochondrion</keyword>
<dbReference type="PANTHER" id="PTHR13099">
    <property type="entry name" value="NADH-UBIQUINONE OXIDOREDUCTASE SUBUNIT B14.5B"/>
    <property type="match status" value="1"/>
</dbReference>
<dbReference type="GO" id="GO:0005743">
    <property type="term" value="C:mitochondrial inner membrane"/>
    <property type="evidence" value="ECO:0007669"/>
    <property type="project" value="UniProtKB-SubCell"/>
</dbReference>
<keyword evidence="13" id="KW-1185">Reference proteome</keyword>
<keyword evidence="4" id="KW-0679">Respiratory chain</keyword>
<keyword evidence="5" id="KW-0812">Transmembrane</keyword>
<evidence type="ECO:0000256" key="6">
    <source>
        <dbReference type="ARBA" id="ARBA00022792"/>
    </source>
</evidence>